<sequence>MSEQHSSKESHINDMRSQPRVISKSQPVRILIANAKGGCGKTTIATNIASRYASSNLNTCLLDFDPQGSCMQWLRVRQSDQPEIHGVAAYQKTPGQVTRTWQLRSLPINTNRIIIDTPSGINGPLLNDLIREADLILVPVTPSPIDIRATTQFIKDVLLSPAFRSKPKHIGAVANRVKRNTLVYAKLKLFLNSLKIPFIATLRDTQFYIRASEYGVGIHDLKNRQKSDEREWSPLMQWLEDHIPDQSG</sequence>
<protein>
    <submittedName>
        <fullName evidence="2">ATPase involved in chromosome partitioning</fullName>
    </submittedName>
</protein>
<dbReference type="InterPro" id="IPR002586">
    <property type="entry name" value="CobQ/CobB/MinD/ParA_Nub-bd_dom"/>
</dbReference>
<dbReference type="Gene3D" id="3.40.50.300">
    <property type="entry name" value="P-loop containing nucleotide triphosphate hydrolases"/>
    <property type="match status" value="1"/>
</dbReference>
<dbReference type="STRING" id="1445510.YC6258_05723"/>
<dbReference type="CDD" id="cd02042">
    <property type="entry name" value="ParAB_family"/>
    <property type="match status" value="1"/>
</dbReference>
<dbReference type="EMBL" id="CP007142">
    <property type="protein sequence ID" value="AJQ97751.1"/>
    <property type="molecule type" value="Genomic_DNA"/>
</dbReference>
<evidence type="ECO:0000259" key="1">
    <source>
        <dbReference type="Pfam" id="PF01656"/>
    </source>
</evidence>
<dbReference type="PIRSF" id="PIRSF009320">
    <property type="entry name" value="Nuc_binding_HP_1000"/>
    <property type="match status" value="1"/>
</dbReference>
<evidence type="ECO:0000313" key="2">
    <source>
        <dbReference type="EMBL" id="AJQ97751.1"/>
    </source>
</evidence>
<dbReference type="Pfam" id="PF01656">
    <property type="entry name" value="CbiA"/>
    <property type="match status" value="1"/>
</dbReference>
<evidence type="ECO:0000313" key="3">
    <source>
        <dbReference type="Proteomes" id="UP000032266"/>
    </source>
</evidence>
<dbReference type="InterPro" id="IPR050678">
    <property type="entry name" value="DNA_Partitioning_ATPase"/>
</dbReference>
<reference evidence="2 3" key="1">
    <citation type="submission" date="2014-01" db="EMBL/GenBank/DDBJ databases">
        <title>Full genme sequencing of cellulolytic bacterium Gynuella sunshinyii YC6258T gen. nov., sp. nov.</title>
        <authorList>
            <person name="Khan H."/>
            <person name="Chung E.J."/>
            <person name="Chung Y.R."/>
        </authorList>
    </citation>
    <scope>NUCLEOTIDE SEQUENCE [LARGE SCALE GENOMIC DNA]</scope>
    <source>
        <strain evidence="2 3">YC6258</strain>
    </source>
</reference>
<dbReference type="HOGENOM" id="CLU_037612_5_0_6"/>
<keyword evidence="3" id="KW-1185">Reference proteome</keyword>
<organism evidence="2 3">
    <name type="scientific">Gynuella sunshinyii YC6258</name>
    <dbReference type="NCBI Taxonomy" id="1445510"/>
    <lineage>
        <taxon>Bacteria</taxon>
        <taxon>Pseudomonadati</taxon>
        <taxon>Pseudomonadota</taxon>
        <taxon>Gammaproteobacteria</taxon>
        <taxon>Oceanospirillales</taxon>
        <taxon>Saccharospirillaceae</taxon>
        <taxon>Gynuella</taxon>
    </lineage>
</organism>
<dbReference type="AlphaFoldDB" id="A0A0C5VUD8"/>
<name>A0A0C5VUD8_9GAMM</name>
<dbReference type="SUPFAM" id="SSF52540">
    <property type="entry name" value="P-loop containing nucleoside triphosphate hydrolases"/>
    <property type="match status" value="1"/>
</dbReference>
<dbReference type="KEGG" id="gsn:YC6258_05723"/>
<accession>A0A0C5VUD8</accession>
<dbReference type="PATRIC" id="fig|1445510.3.peg.5680"/>
<gene>
    <name evidence="2" type="ORF">YC6258_05723</name>
</gene>
<proteinExistence type="predicted"/>
<feature type="domain" description="CobQ/CobB/MinD/ParA nucleotide binding" evidence="1">
    <location>
        <begin position="30"/>
        <end position="215"/>
    </location>
</feature>
<dbReference type="InterPro" id="IPR027417">
    <property type="entry name" value="P-loop_NTPase"/>
</dbReference>
<dbReference type="PANTHER" id="PTHR13696:SF99">
    <property type="entry name" value="COBYRINIC ACID AC-DIAMIDE SYNTHASE"/>
    <property type="match status" value="1"/>
</dbReference>
<dbReference type="PANTHER" id="PTHR13696">
    <property type="entry name" value="P-LOOP CONTAINING NUCLEOSIDE TRIPHOSPHATE HYDROLASE"/>
    <property type="match status" value="1"/>
</dbReference>
<dbReference type="Proteomes" id="UP000032266">
    <property type="component" value="Chromosome"/>
</dbReference>